<feature type="non-terminal residue" evidence="5">
    <location>
        <position position="1"/>
    </location>
</feature>
<reference evidence="5" key="1">
    <citation type="submission" date="2025-08" db="UniProtKB">
        <authorList>
            <consortium name="RefSeq"/>
        </authorList>
    </citation>
    <scope>IDENTIFICATION</scope>
    <source>
        <tissue evidence="5">Testes</tissue>
    </source>
</reference>
<dbReference type="SUPFAM" id="SSF48371">
    <property type="entry name" value="ARM repeat"/>
    <property type="match status" value="1"/>
</dbReference>
<dbReference type="InterPro" id="IPR016024">
    <property type="entry name" value="ARM-type_fold"/>
</dbReference>
<accession>A0ABM0MJ94</accession>
<organism evidence="4 5">
    <name type="scientific">Saccoglossus kowalevskii</name>
    <name type="common">Acorn worm</name>
    <dbReference type="NCBI Taxonomy" id="10224"/>
    <lineage>
        <taxon>Eukaryota</taxon>
        <taxon>Metazoa</taxon>
        <taxon>Hemichordata</taxon>
        <taxon>Enteropneusta</taxon>
        <taxon>Harrimaniidae</taxon>
        <taxon>Saccoglossus</taxon>
    </lineage>
</organism>
<evidence type="ECO:0000259" key="3">
    <source>
        <dbReference type="Pfam" id="PF23702"/>
    </source>
</evidence>
<gene>
    <name evidence="5" type="primary">LOC102805434</name>
</gene>
<dbReference type="RefSeq" id="XP_006820085.1">
    <property type="nucleotide sequence ID" value="XM_006820022.1"/>
</dbReference>
<name>A0ABM0MJ94_SACKO</name>
<feature type="region of interest" description="Disordered" evidence="1">
    <location>
        <begin position="703"/>
        <end position="734"/>
    </location>
</feature>
<dbReference type="Pfam" id="PF13001">
    <property type="entry name" value="ECM29_N"/>
    <property type="match status" value="1"/>
</dbReference>
<dbReference type="GeneID" id="102805434"/>
<dbReference type="InterPro" id="IPR055444">
    <property type="entry name" value="ARM_ECM29"/>
</dbReference>
<dbReference type="Pfam" id="PF23702">
    <property type="entry name" value="ARM_ECM29"/>
    <property type="match status" value="1"/>
</dbReference>
<evidence type="ECO:0000313" key="5">
    <source>
        <dbReference type="RefSeq" id="XP_006820085.1"/>
    </source>
</evidence>
<sequence length="734" mass="82401">HSLMNKCWQMEQKQRPSFHELTERLKILQKNLELQVERARKYVNGSLSVLAEDYTQWDDYKVTLFEDLILCNIEKPLPQSRLMAVQYAGAIFPSNHAASKYVLLRGAGDAVKIVQNEALDILREQTKKDGEEKENLFPEFSQLVNFVSVRAGEKLTDATIKSKGPLGTFHIPFTPAAYEKITIYLRMCLAYESGTNPHVIHPEQMNQQGPVLSKRINQLLDDNDGSLSEGPIPLYFGMLRQYIAAVGGSATMYRMLELVAAAPERLAPQFFDKLDQLKVLVSSENADMRMYAAELYAIVLSLMDKQVLLTSIQTLTHDLDNQNLEVQHGSELALGFVIGRYLQKRGRLASHENIEHMIGDSSNEDIIFTEAVKAIVVKLDSVIVMLVEGACLALGEIGRNGPLPLLNGIDNISRSKQIQQDEDPQGNEVEEITKLHVIQILMSKVLSEDDVIQVKERAAMSLAYQTVGDPHFSYRNIIIQGFLDSTDIHVQPRTEHIALHFAIGEALATTLQGPNSAYAGDIWRTAVEDRGSLEPISDDIDWLMNALVEKYIQAVPEEQIKGYGDYEGEMDPSYLAVCIWLLILVEHFRTHPAIVSRLQAIQETVTSMMSHWEETGVTSQLSPLVQSRMVSALQLMKPTVSVMKREKMITVRLTAERHYHSEVKIQINRRTSSTRKGVTSTQQEHALQDSAALQQVEEMAQIATEEMPLQDMPSSASSSPSLSDEDNNSKTTHF</sequence>
<feature type="domain" description="Proteasome component Ecm29 N-terminal" evidence="2">
    <location>
        <begin position="17"/>
        <end position="104"/>
    </location>
</feature>
<dbReference type="InterPro" id="IPR024372">
    <property type="entry name" value="Ecm29_N"/>
</dbReference>
<dbReference type="GO" id="GO:0000502">
    <property type="term" value="C:proteasome complex"/>
    <property type="evidence" value="ECO:0007669"/>
    <property type="project" value="UniProtKB-KW"/>
</dbReference>
<evidence type="ECO:0000259" key="2">
    <source>
        <dbReference type="Pfam" id="PF13001"/>
    </source>
</evidence>
<proteinExistence type="predicted"/>
<keyword evidence="5" id="KW-0647">Proteasome</keyword>
<keyword evidence="4" id="KW-1185">Reference proteome</keyword>
<evidence type="ECO:0000313" key="4">
    <source>
        <dbReference type="Proteomes" id="UP000694865"/>
    </source>
</evidence>
<protein>
    <submittedName>
        <fullName evidence="5">Proteasome-associated protein ECM29 homolog</fullName>
    </submittedName>
</protein>
<evidence type="ECO:0000256" key="1">
    <source>
        <dbReference type="SAM" id="MobiDB-lite"/>
    </source>
</evidence>
<feature type="compositionally biased region" description="Low complexity" evidence="1">
    <location>
        <begin position="713"/>
        <end position="722"/>
    </location>
</feature>
<dbReference type="Proteomes" id="UP000694865">
    <property type="component" value="Unplaced"/>
</dbReference>
<feature type="domain" description="ECM29 ARM-like repeats" evidence="3">
    <location>
        <begin position="193"/>
        <end position="397"/>
    </location>
</feature>